<feature type="domain" description="HTH cro/C1-type" evidence="1">
    <location>
        <begin position="22"/>
        <end position="62"/>
    </location>
</feature>
<dbReference type="EMBL" id="UGQL01000001">
    <property type="protein sequence ID" value="STZ28030.1"/>
    <property type="molecule type" value="Genomic_DNA"/>
</dbReference>
<keyword evidence="3" id="KW-1185">Reference proteome</keyword>
<dbReference type="SUPFAM" id="SSF47413">
    <property type="entry name" value="lambda repressor-like DNA-binding domains"/>
    <property type="match status" value="1"/>
</dbReference>
<protein>
    <submittedName>
        <fullName evidence="2">Bacteriophage CI repressor helix-turn-helix domain</fullName>
    </submittedName>
</protein>
<dbReference type="AlphaFoldDB" id="A0A378RQS6"/>
<evidence type="ECO:0000259" key="1">
    <source>
        <dbReference type="PROSITE" id="PS50943"/>
    </source>
</evidence>
<reference evidence="2 3" key="1">
    <citation type="submission" date="2018-06" db="EMBL/GenBank/DDBJ databases">
        <authorList>
            <consortium name="Pathogen Informatics"/>
            <person name="Doyle S."/>
        </authorList>
    </citation>
    <scope>NUCLEOTIDE SEQUENCE [LARGE SCALE GENOMIC DNA]</scope>
    <source>
        <strain evidence="2 3">NCTC11179</strain>
    </source>
</reference>
<dbReference type="PROSITE" id="PS50943">
    <property type="entry name" value="HTH_CROC1"/>
    <property type="match status" value="1"/>
</dbReference>
<organism evidence="2 3">
    <name type="scientific">Myroides odoratus</name>
    <name type="common">Flavobacterium odoratum</name>
    <dbReference type="NCBI Taxonomy" id="256"/>
    <lineage>
        <taxon>Bacteria</taxon>
        <taxon>Pseudomonadati</taxon>
        <taxon>Bacteroidota</taxon>
        <taxon>Flavobacteriia</taxon>
        <taxon>Flavobacteriales</taxon>
        <taxon>Flavobacteriaceae</taxon>
        <taxon>Myroides</taxon>
    </lineage>
</organism>
<dbReference type="Proteomes" id="UP000255024">
    <property type="component" value="Unassembled WGS sequence"/>
</dbReference>
<name>A0A378RQS6_MYROD</name>
<dbReference type="Gene3D" id="1.10.260.40">
    <property type="entry name" value="lambda repressor-like DNA-binding domains"/>
    <property type="match status" value="1"/>
</dbReference>
<dbReference type="Pfam" id="PF07022">
    <property type="entry name" value="Phage_CI_repr"/>
    <property type="match status" value="1"/>
</dbReference>
<dbReference type="GO" id="GO:0003677">
    <property type="term" value="F:DNA binding"/>
    <property type="evidence" value="ECO:0007669"/>
    <property type="project" value="InterPro"/>
</dbReference>
<dbReference type="GO" id="GO:0045892">
    <property type="term" value="P:negative regulation of DNA-templated transcription"/>
    <property type="evidence" value="ECO:0007669"/>
    <property type="project" value="InterPro"/>
</dbReference>
<dbReference type="InterPro" id="IPR010982">
    <property type="entry name" value="Lambda_DNA-bd_dom_sf"/>
</dbReference>
<dbReference type="InterPro" id="IPR010744">
    <property type="entry name" value="Phage_CI_N"/>
</dbReference>
<evidence type="ECO:0000313" key="2">
    <source>
        <dbReference type="EMBL" id="STZ28030.1"/>
    </source>
</evidence>
<gene>
    <name evidence="2" type="ORF">NCTC11179_01568</name>
</gene>
<evidence type="ECO:0000313" key="3">
    <source>
        <dbReference type="Proteomes" id="UP000255024"/>
    </source>
</evidence>
<dbReference type="CDD" id="cd06462">
    <property type="entry name" value="Peptidase_S24_S26"/>
    <property type="match status" value="1"/>
</dbReference>
<dbReference type="InterPro" id="IPR001387">
    <property type="entry name" value="Cro/C1-type_HTH"/>
</dbReference>
<proteinExistence type="predicted"/>
<dbReference type="RefSeq" id="WP_115090854.1">
    <property type="nucleotide sequence ID" value="NZ_CP068107.1"/>
</dbReference>
<dbReference type="CDD" id="cd00093">
    <property type="entry name" value="HTH_XRE"/>
    <property type="match status" value="1"/>
</dbReference>
<sequence>MLQANEVIKRLKQLLGYKNDLELANLLGIKPNTLSSWKVRETMRYDKIIAICKKHKIDLNDLFLAHPNSVLNVDLENRRVKMISVDHHIEYFLNAEKCCGTSPTCVFPTEEEIDMAFQVGVENMYPTIKVSSYVLTKQIDLSEIKPWHIYLLVVEGKGILCYRFKRYTPEGELLFISDNPAFDSFLVEPKDIREIFCIRGAFLPNIKNLSDY</sequence>
<accession>A0A378RQS6</accession>
<dbReference type="Gene3D" id="2.10.109.10">
    <property type="entry name" value="Umud Fragment, subunit A"/>
    <property type="match status" value="1"/>
</dbReference>